<organism evidence="1 2">
    <name type="scientific">Photobacterium andalusiense</name>
    <dbReference type="NCBI Taxonomy" id="2204296"/>
    <lineage>
        <taxon>Bacteria</taxon>
        <taxon>Pseudomonadati</taxon>
        <taxon>Pseudomonadota</taxon>
        <taxon>Gammaproteobacteria</taxon>
        <taxon>Vibrionales</taxon>
        <taxon>Vibrionaceae</taxon>
        <taxon>Photobacterium</taxon>
    </lineage>
</organism>
<gene>
    <name evidence="1" type="ORF">PAND9192_02519</name>
</gene>
<dbReference type="AlphaFoldDB" id="A0A1Y6MK71"/>
<dbReference type="Proteomes" id="UP000195719">
    <property type="component" value="Unassembled WGS sequence"/>
</dbReference>
<protein>
    <submittedName>
        <fullName evidence="1">Uncharacterized protein</fullName>
    </submittedName>
</protein>
<proteinExistence type="predicted"/>
<evidence type="ECO:0000313" key="1">
    <source>
        <dbReference type="EMBL" id="SMY36190.1"/>
    </source>
</evidence>
<name>A0A1Y6MK71_9GAMM</name>
<sequence>MSFRRSHYALILSIILIAGCNGSDSDSTITIPKEETHTTAESFNEHVAATGEIKPDQTITLDLPDNETYKLEKDLTVKGNLTIK</sequence>
<dbReference type="EMBL" id="FYAJ01000004">
    <property type="protein sequence ID" value="SMY36190.1"/>
    <property type="molecule type" value="Genomic_DNA"/>
</dbReference>
<dbReference type="RefSeq" id="WP_087854074.1">
    <property type="nucleotide sequence ID" value="NZ_FYAJ01000004.1"/>
</dbReference>
<keyword evidence="2" id="KW-1185">Reference proteome</keyword>
<accession>A0A1Y6MK71</accession>
<evidence type="ECO:0000313" key="2">
    <source>
        <dbReference type="Proteomes" id="UP000195719"/>
    </source>
</evidence>
<reference evidence="2" key="1">
    <citation type="submission" date="2017-06" db="EMBL/GenBank/DDBJ databases">
        <authorList>
            <person name="Rodrigo-Torres L."/>
            <person name="Arahal R.D."/>
            <person name="Lucena T."/>
        </authorList>
    </citation>
    <scope>NUCLEOTIDE SEQUENCE [LARGE SCALE GENOMIC DNA]</scope>
    <source>
        <strain evidence="2">CECT 9192</strain>
    </source>
</reference>
<dbReference type="PROSITE" id="PS51257">
    <property type="entry name" value="PROKAR_LIPOPROTEIN"/>
    <property type="match status" value="1"/>
</dbReference>